<dbReference type="SUPFAM" id="SSF55120">
    <property type="entry name" value="Pseudouridine synthase"/>
    <property type="match status" value="1"/>
</dbReference>
<feature type="non-terminal residue" evidence="1">
    <location>
        <position position="63"/>
    </location>
</feature>
<dbReference type="Proteomes" id="UP000601435">
    <property type="component" value="Unassembled WGS sequence"/>
</dbReference>
<comment type="caution">
    <text evidence="1">The sequence shown here is derived from an EMBL/GenBank/DDBJ whole genome shotgun (WGS) entry which is preliminary data.</text>
</comment>
<dbReference type="OrthoDB" id="421232at2759"/>
<evidence type="ECO:0000313" key="1">
    <source>
        <dbReference type="EMBL" id="CAE7451065.1"/>
    </source>
</evidence>
<dbReference type="InterPro" id="IPR020103">
    <property type="entry name" value="PsdUridine_synth_cat_dom_sf"/>
</dbReference>
<name>A0A812RSJ8_9DINO</name>
<dbReference type="AlphaFoldDB" id="A0A812RSJ8"/>
<accession>A0A812RSJ8</accession>
<evidence type="ECO:0000313" key="2">
    <source>
        <dbReference type="Proteomes" id="UP000601435"/>
    </source>
</evidence>
<reference evidence="1" key="1">
    <citation type="submission" date="2021-02" db="EMBL/GenBank/DDBJ databases">
        <authorList>
            <person name="Dougan E. K."/>
            <person name="Rhodes N."/>
            <person name="Thang M."/>
            <person name="Chan C."/>
        </authorList>
    </citation>
    <scope>NUCLEOTIDE SEQUENCE</scope>
</reference>
<keyword evidence="2" id="KW-1185">Reference proteome</keyword>
<protein>
    <submittedName>
        <fullName evidence="1">GUSB protein</fullName>
    </submittedName>
</protein>
<dbReference type="EMBL" id="CAJNJA010019832">
    <property type="protein sequence ID" value="CAE7451065.1"/>
    <property type="molecule type" value="Genomic_DNA"/>
</dbReference>
<dbReference type="GO" id="GO:0003723">
    <property type="term" value="F:RNA binding"/>
    <property type="evidence" value="ECO:0007669"/>
    <property type="project" value="InterPro"/>
</dbReference>
<gene>
    <name evidence="1" type="primary">GUSB</name>
    <name evidence="1" type="ORF">SNEC2469_LOCUS12500</name>
</gene>
<sequence length="63" mass="6632">ALLLAPWLAQNLGPVSPISADPDAQHGILHRLDAETSGPLVCATSYTGYALAMLQFGSRNVIK</sequence>
<dbReference type="Gene3D" id="3.30.2350.10">
    <property type="entry name" value="Pseudouridine synthase"/>
    <property type="match status" value="1"/>
</dbReference>
<proteinExistence type="predicted"/>
<feature type="non-terminal residue" evidence="1">
    <location>
        <position position="1"/>
    </location>
</feature>
<organism evidence="1 2">
    <name type="scientific">Symbiodinium necroappetens</name>
    <dbReference type="NCBI Taxonomy" id="1628268"/>
    <lineage>
        <taxon>Eukaryota</taxon>
        <taxon>Sar</taxon>
        <taxon>Alveolata</taxon>
        <taxon>Dinophyceae</taxon>
        <taxon>Suessiales</taxon>
        <taxon>Symbiodiniaceae</taxon>
        <taxon>Symbiodinium</taxon>
    </lineage>
</organism>
<dbReference type="GO" id="GO:0001522">
    <property type="term" value="P:pseudouridine synthesis"/>
    <property type="evidence" value="ECO:0007669"/>
    <property type="project" value="InterPro"/>
</dbReference>
<dbReference type="GO" id="GO:0009982">
    <property type="term" value="F:pseudouridine synthase activity"/>
    <property type="evidence" value="ECO:0007669"/>
    <property type="project" value="InterPro"/>
</dbReference>